<dbReference type="InterPro" id="IPR044536">
    <property type="entry name" value="PEX7"/>
</dbReference>
<name>A0A7R9P0B8_9NEOP</name>
<dbReference type="SUPFAM" id="SSF50978">
    <property type="entry name" value="WD40 repeat-like"/>
    <property type="match status" value="1"/>
</dbReference>
<evidence type="ECO:0000313" key="12">
    <source>
        <dbReference type="EMBL" id="CAD7463002.1"/>
    </source>
</evidence>
<reference evidence="12" key="1">
    <citation type="submission" date="2020-11" db="EMBL/GenBank/DDBJ databases">
        <authorList>
            <person name="Tran Van P."/>
        </authorList>
    </citation>
    <scope>NUCLEOTIDE SEQUENCE</scope>
</reference>
<dbReference type="GO" id="GO:0005053">
    <property type="term" value="F:peroxisome matrix targeting signal-2 binding"/>
    <property type="evidence" value="ECO:0007669"/>
    <property type="project" value="InterPro"/>
</dbReference>
<comment type="similarity">
    <text evidence="9">Belongs to the WD repeat peroxin-7 family.</text>
</comment>
<dbReference type="PANTHER" id="PTHR46027:SF1">
    <property type="entry name" value="PEROXISOMAL TARGETING SIGNAL 2 RECEPTOR"/>
    <property type="match status" value="1"/>
</dbReference>
<dbReference type="PROSITE" id="PS00678">
    <property type="entry name" value="WD_REPEATS_1"/>
    <property type="match status" value="1"/>
</dbReference>
<keyword evidence="7" id="KW-0653">Protein transport</keyword>
<keyword evidence="3" id="KW-0813">Transport</keyword>
<organism evidence="12">
    <name type="scientific">Timema tahoe</name>
    <dbReference type="NCBI Taxonomy" id="61484"/>
    <lineage>
        <taxon>Eukaryota</taxon>
        <taxon>Metazoa</taxon>
        <taxon>Ecdysozoa</taxon>
        <taxon>Arthropoda</taxon>
        <taxon>Hexapoda</taxon>
        <taxon>Insecta</taxon>
        <taxon>Pterygota</taxon>
        <taxon>Neoptera</taxon>
        <taxon>Polyneoptera</taxon>
        <taxon>Phasmatodea</taxon>
        <taxon>Timematodea</taxon>
        <taxon>Timematoidea</taxon>
        <taxon>Timematidae</taxon>
        <taxon>Timema</taxon>
    </lineage>
</organism>
<evidence type="ECO:0000256" key="6">
    <source>
        <dbReference type="ARBA" id="ARBA00022737"/>
    </source>
</evidence>
<comment type="subcellular location">
    <subcellularLocation>
        <location evidence="2">Cytoplasm</location>
        <location evidence="2">Cytosol</location>
    </subcellularLocation>
    <subcellularLocation>
        <location evidence="1">Peroxisome matrix</location>
    </subcellularLocation>
</comment>
<gene>
    <name evidence="12" type="ORF">TTEB3V08_LOCUS10889</name>
</gene>
<evidence type="ECO:0000256" key="11">
    <source>
        <dbReference type="PROSITE-ProRule" id="PRU00221"/>
    </source>
</evidence>
<proteinExistence type="inferred from homology"/>
<protein>
    <recommendedName>
        <fullName evidence="10">Peroxin-7</fullName>
    </recommendedName>
</protein>
<evidence type="ECO:0000256" key="2">
    <source>
        <dbReference type="ARBA" id="ARBA00004514"/>
    </source>
</evidence>
<dbReference type="InterPro" id="IPR001680">
    <property type="entry name" value="WD40_rpt"/>
</dbReference>
<dbReference type="GO" id="GO:0005829">
    <property type="term" value="C:cytosol"/>
    <property type="evidence" value="ECO:0007669"/>
    <property type="project" value="UniProtKB-SubCell"/>
</dbReference>
<evidence type="ECO:0000256" key="5">
    <source>
        <dbReference type="ARBA" id="ARBA00022574"/>
    </source>
</evidence>
<sequence>MKGKMDVVRTSSGLARKGCDYAVRRVKFSPHHVSVLASVSYDFTTRIWDFKTSPDALETVKHHSEFVYGLDFNTHVSGQIADCGIFSLSLKSELTSGFTKSMQFLSVCLRDKDARDILVVE</sequence>
<dbReference type="Gene3D" id="2.130.10.10">
    <property type="entry name" value="YVTN repeat-like/Quinoprotein amine dehydrogenase"/>
    <property type="match status" value="1"/>
</dbReference>
<accession>A0A7R9P0B8</accession>
<evidence type="ECO:0000256" key="9">
    <source>
        <dbReference type="ARBA" id="ARBA00024017"/>
    </source>
</evidence>
<evidence type="ECO:0000256" key="1">
    <source>
        <dbReference type="ARBA" id="ARBA00004253"/>
    </source>
</evidence>
<keyword evidence="8" id="KW-0576">Peroxisome</keyword>
<evidence type="ECO:0000256" key="3">
    <source>
        <dbReference type="ARBA" id="ARBA00022448"/>
    </source>
</evidence>
<evidence type="ECO:0000256" key="10">
    <source>
        <dbReference type="ARBA" id="ARBA00032565"/>
    </source>
</evidence>
<evidence type="ECO:0000256" key="8">
    <source>
        <dbReference type="ARBA" id="ARBA00023140"/>
    </source>
</evidence>
<dbReference type="InterPro" id="IPR019775">
    <property type="entry name" value="WD40_repeat_CS"/>
</dbReference>
<dbReference type="InterPro" id="IPR036322">
    <property type="entry name" value="WD40_repeat_dom_sf"/>
</dbReference>
<evidence type="ECO:0000256" key="4">
    <source>
        <dbReference type="ARBA" id="ARBA00022490"/>
    </source>
</evidence>
<dbReference type="GO" id="GO:0016558">
    <property type="term" value="P:protein import into peroxisome matrix"/>
    <property type="evidence" value="ECO:0007669"/>
    <property type="project" value="InterPro"/>
</dbReference>
<keyword evidence="4" id="KW-0963">Cytoplasm</keyword>
<dbReference type="InterPro" id="IPR015943">
    <property type="entry name" value="WD40/YVTN_repeat-like_dom_sf"/>
</dbReference>
<dbReference type="AlphaFoldDB" id="A0A7R9P0B8"/>
<dbReference type="GO" id="GO:0005782">
    <property type="term" value="C:peroxisomal matrix"/>
    <property type="evidence" value="ECO:0007669"/>
    <property type="project" value="UniProtKB-SubCell"/>
</dbReference>
<evidence type="ECO:0000256" key="7">
    <source>
        <dbReference type="ARBA" id="ARBA00022927"/>
    </source>
</evidence>
<keyword evidence="5 11" id="KW-0853">WD repeat</keyword>
<dbReference type="PROSITE" id="PS50082">
    <property type="entry name" value="WD_REPEATS_2"/>
    <property type="match status" value="1"/>
</dbReference>
<keyword evidence="6" id="KW-0677">Repeat</keyword>
<feature type="repeat" description="WD" evidence="11">
    <location>
        <begin position="16"/>
        <end position="58"/>
    </location>
</feature>
<dbReference type="PANTHER" id="PTHR46027">
    <property type="entry name" value="PEROXISOMAL TARGETING SIGNAL 2 RECEPTOR"/>
    <property type="match status" value="1"/>
</dbReference>
<dbReference type="EMBL" id="OE007036">
    <property type="protein sequence ID" value="CAD7463002.1"/>
    <property type="molecule type" value="Genomic_DNA"/>
</dbReference>